<organism evidence="1 2">
    <name type="scientific">Heterodera schachtii</name>
    <name type="common">Sugarbeet cyst nematode worm</name>
    <name type="synonym">Tylenchus schachtii</name>
    <dbReference type="NCBI Taxonomy" id="97005"/>
    <lineage>
        <taxon>Eukaryota</taxon>
        <taxon>Metazoa</taxon>
        <taxon>Ecdysozoa</taxon>
        <taxon>Nematoda</taxon>
        <taxon>Chromadorea</taxon>
        <taxon>Rhabditida</taxon>
        <taxon>Tylenchina</taxon>
        <taxon>Tylenchomorpha</taxon>
        <taxon>Tylenchoidea</taxon>
        <taxon>Heteroderidae</taxon>
        <taxon>Heteroderinae</taxon>
        <taxon>Heterodera</taxon>
    </lineage>
</organism>
<gene>
    <name evidence="1" type="ORF">niasHS_016314</name>
</gene>
<protein>
    <submittedName>
        <fullName evidence="1">Uncharacterized protein</fullName>
    </submittedName>
</protein>
<name>A0ABD2HTI3_HETSC</name>
<keyword evidence="2" id="KW-1185">Reference proteome</keyword>
<dbReference type="AlphaFoldDB" id="A0ABD2HTI3"/>
<dbReference type="EMBL" id="JBICCN010000389">
    <property type="protein sequence ID" value="KAL3071639.1"/>
    <property type="molecule type" value="Genomic_DNA"/>
</dbReference>
<sequence>MGLVANADYAGTILRSPFNFQPFNVPEISITANGLPYPQAPYDLDHRNGKYVRPFNDMNEAVEFANSTENNGITFAQYGRTHCIYVFNLGDDQVALFDLIKNGTTAVSIKFNQPLPVGGIMLVVMGECDSLVMCPVVLCFMGGSALLIKSWLVPCRLVLHGWQCAALRVIVGYELYKFYAYLIMHVHVQYTKVKSRFSIEDVPADPEKLLAGIFQYSIDTVVADSHERGIRPTHLGCLII</sequence>
<evidence type="ECO:0000313" key="1">
    <source>
        <dbReference type="EMBL" id="KAL3071639.1"/>
    </source>
</evidence>
<comment type="caution">
    <text evidence="1">The sequence shown here is derived from an EMBL/GenBank/DDBJ whole genome shotgun (WGS) entry which is preliminary data.</text>
</comment>
<dbReference type="Proteomes" id="UP001620645">
    <property type="component" value="Unassembled WGS sequence"/>
</dbReference>
<accession>A0ABD2HTI3</accession>
<evidence type="ECO:0000313" key="2">
    <source>
        <dbReference type="Proteomes" id="UP001620645"/>
    </source>
</evidence>
<proteinExistence type="predicted"/>
<reference evidence="1 2" key="1">
    <citation type="submission" date="2024-10" db="EMBL/GenBank/DDBJ databases">
        <authorList>
            <person name="Kim D."/>
        </authorList>
    </citation>
    <scope>NUCLEOTIDE SEQUENCE [LARGE SCALE GENOMIC DNA]</scope>
    <source>
        <strain evidence="1">Taebaek</strain>
    </source>
</reference>